<dbReference type="AlphaFoldDB" id="A0A0A8ZA24"/>
<name>A0A0A8ZA24_ARUDO</name>
<evidence type="ECO:0000313" key="1">
    <source>
        <dbReference type="EMBL" id="JAD35636.1"/>
    </source>
</evidence>
<protein>
    <submittedName>
        <fullName evidence="1">Uncharacterized protein</fullName>
    </submittedName>
</protein>
<organism evidence="1">
    <name type="scientific">Arundo donax</name>
    <name type="common">Giant reed</name>
    <name type="synonym">Donax arundinaceus</name>
    <dbReference type="NCBI Taxonomy" id="35708"/>
    <lineage>
        <taxon>Eukaryota</taxon>
        <taxon>Viridiplantae</taxon>
        <taxon>Streptophyta</taxon>
        <taxon>Embryophyta</taxon>
        <taxon>Tracheophyta</taxon>
        <taxon>Spermatophyta</taxon>
        <taxon>Magnoliopsida</taxon>
        <taxon>Liliopsida</taxon>
        <taxon>Poales</taxon>
        <taxon>Poaceae</taxon>
        <taxon>PACMAD clade</taxon>
        <taxon>Arundinoideae</taxon>
        <taxon>Arundineae</taxon>
        <taxon>Arundo</taxon>
    </lineage>
</organism>
<sequence>MMGSRQGRRASLYIVETTRGAAAA</sequence>
<dbReference type="EMBL" id="GBRH01262259">
    <property type="protein sequence ID" value="JAD35636.1"/>
    <property type="molecule type" value="Transcribed_RNA"/>
</dbReference>
<proteinExistence type="predicted"/>
<reference evidence="1" key="2">
    <citation type="journal article" date="2015" name="Data Brief">
        <title>Shoot transcriptome of the giant reed, Arundo donax.</title>
        <authorList>
            <person name="Barrero R.A."/>
            <person name="Guerrero F.D."/>
            <person name="Moolhuijzen P."/>
            <person name="Goolsby J.A."/>
            <person name="Tidwell J."/>
            <person name="Bellgard S.E."/>
            <person name="Bellgard M.I."/>
        </authorList>
    </citation>
    <scope>NUCLEOTIDE SEQUENCE</scope>
    <source>
        <tissue evidence="1">Shoot tissue taken approximately 20 cm above the soil surface</tissue>
    </source>
</reference>
<reference evidence="1" key="1">
    <citation type="submission" date="2014-09" db="EMBL/GenBank/DDBJ databases">
        <authorList>
            <person name="Magalhaes I.L.F."/>
            <person name="Oliveira U."/>
            <person name="Santos F.R."/>
            <person name="Vidigal T.H.D.A."/>
            <person name="Brescovit A.D."/>
            <person name="Santos A.J."/>
        </authorList>
    </citation>
    <scope>NUCLEOTIDE SEQUENCE</scope>
    <source>
        <tissue evidence="1">Shoot tissue taken approximately 20 cm above the soil surface</tissue>
    </source>
</reference>
<accession>A0A0A8ZA24</accession>